<feature type="compositionally biased region" description="Basic and acidic residues" evidence="1">
    <location>
        <begin position="64"/>
        <end position="79"/>
    </location>
</feature>
<dbReference type="EMBL" id="JBHTLK010000111">
    <property type="protein sequence ID" value="MFD1149572.1"/>
    <property type="molecule type" value="Genomic_DNA"/>
</dbReference>
<keyword evidence="2" id="KW-1133">Transmembrane helix</keyword>
<sequence length="267" mass="28306">MPANGPNEWDDLRRWVAARIARPIDLTAFADHDRARLTRSRAALASALDEPLAAADAIRAELSRSDAARAEPDRAERSFAEPAPAVPGRAGPARAESGRAEPAQAEPATPERGRAEPAHETSLRADDLLRVHLSLALAARTTHIRDVTPGGALVITGRAQLAECRALADEILTTAPDPELVAFATDLRHRVARGERWRWVAPRSAVGFGVVALAVLVLPFVGGAVDDPLVTAAGVLLGGAFVFASVVAHRKQQWAVDAETASARPQP</sequence>
<feature type="region of interest" description="Disordered" evidence="1">
    <location>
        <begin position="64"/>
        <end position="121"/>
    </location>
</feature>
<accession>A0ABW3QXX6</accession>
<keyword evidence="4" id="KW-1185">Reference proteome</keyword>
<evidence type="ECO:0000313" key="4">
    <source>
        <dbReference type="Proteomes" id="UP001597168"/>
    </source>
</evidence>
<gene>
    <name evidence="3" type="ORF">ACFQ3T_20755</name>
</gene>
<keyword evidence="2" id="KW-0472">Membrane</keyword>
<dbReference type="RefSeq" id="WP_380724976.1">
    <property type="nucleotide sequence ID" value="NZ_JBHTLK010000111.1"/>
</dbReference>
<reference evidence="4" key="1">
    <citation type="journal article" date="2019" name="Int. J. Syst. Evol. Microbiol.">
        <title>The Global Catalogue of Microorganisms (GCM) 10K type strain sequencing project: providing services to taxonomists for standard genome sequencing and annotation.</title>
        <authorList>
            <consortium name="The Broad Institute Genomics Platform"/>
            <consortium name="The Broad Institute Genome Sequencing Center for Infectious Disease"/>
            <person name="Wu L."/>
            <person name="Ma J."/>
        </authorList>
    </citation>
    <scope>NUCLEOTIDE SEQUENCE [LARGE SCALE GENOMIC DNA]</scope>
    <source>
        <strain evidence="4">CCUG 60214</strain>
    </source>
</reference>
<name>A0ABW3QXX6_9PSEU</name>
<evidence type="ECO:0000256" key="2">
    <source>
        <dbReference type="SAM" id="Phobius"/>
    </source>
</evidence>
<feature type="transmembrane region" description="Helical" evidence="2">
    <location>
        <begin position="228"/>
        <end position="248"/>
    </location>
</feature>
<organism evidence="3 4">
    <name type="scientific">Saccharothrix hoggarensis</name>
    <dbReference type="NCBI Taxonomy" id="913853"/>
    <lineage>
        <taxon>Bacteria</taxon>
        <taxon>Bacillati</taxon>
        <taxon>Actinomycetota</taxon>
        <taxon>Actinomycetes</taxon>
        <taxon>Pseudonocardiales</taxon>
        <taxon>Pseudonocardiaceae</taxon>
        <taxon>Saccharothrix</taxon>
    </lineage>
</organism>
<feature type="compositionally biased region" description="Basic and acidic residues" evidence="1">
    <location>
        <begin position="109"/>
        <end position="121"/>
    </location>
</feature>
<evidence type="ECO:0000256" key="1">
    <source>
        <dbReference type="SAM" id="MobiDB-lite"/>
    </source>
</evidence>
<evidence type="ECO:0000313" key="3">
    <source>
        <dbReference type="EMBL" id="MFD1149572.1"/>
    </source>
</evidence>
<evidence type="ECO:0008006" key="5">
    <source>
        <dbReference type="Google" id="ProtNLM"/>
    </source>
</evidence>
<proteinExistence type="predicted"/>
<dbReference type="Proteomes" id="UP001597168">
    <property type="component" value="Unassembled WGS sequence"/>
</dbReference>
<protein>
    <recommendedName>
        <fullName evidence="5">DUF1707 domain-containing protein</fullName>
    </recommendedName>
</protein>
<feature type="compositionally biased region" description="Low complexity" evidence="1">
    <location>
        <begin position="80"/>
        <end position="108"/>
    </location>
</feature>
<comment type="caution">
    <text evidence="3">The sequence shown here is derived from an EMBL/GenBank/DDBJ whole genome shotgun (WGS) entry which is preliminary data.</text>
</comment>
<feature type="transmembrane region" description="Helical" evidence="2">
    <location>
        <begin position="200"/>
        <end position="222"/>
    </location>
</feature>
<keyword evidence="2" id="KW-0812">Transmembrane</keyword>